<feature type="transmembrane region" description="Helical" evidence="8">
    <location>
        <begin position="249"/>
        <end position="269"/>
    </location>
</feature>
<feature type="domain" description="ABC transmembrane type-1" evidence="9">
    <location>
        <begin position="63"/>
        <end position="266"/>
    </location>
</feature>
<gene>
    <name evidence="10" type="ORF">EOT10_16815</name>
</gene>
<keyword evidence="3" id="KW-1003">Cell membrane</keyword>
<comment type="similarity">
    <text evidence="8">Belongs to the binding-protein-dependent transport system permease family.</text>
</comment>
<keyword evidence="5 8" id="KW-0812">Transmembrane</keyword>
<feature type="transmembrane region" description="Helical" evidence="8">
    <location>
        <begin position="206"/>
        <end position="229"/>
    </location>
</feature>
<dbReference type="GO" id="GO:0005886">
    <property type="term" value="C:plasma membrane"/>
    <property type="evidence" value="ECO:0007669"/>
    <property type="project" value="UniProtKB-SubCell"/>
</dbReference>
<sequence>MARLSTFRFPFRFGRAAVLLLAGAYFLVPLACAVAFSIGAGVPGRSVSFDAYTGVIGADGFTDSLTLTLKLAAATIALVLGLLVPALVTVRLAAPGLRTLVEIVCLLPLVVPAVALVAGISAVLRWGPDHFAGTPIFHVLVALQDPNFPVVLVLAYTLMALPLAYRMLDTGLAAIDLRVLVEAARACRASWPRTLWQVVLPNLRGALLNTAFLTLALVLGEYTVAAILGYRPFAVWILAISGSQAQMSVAVSVMGLLFTWVLLLVIATAGRTRRPKETS</sequence>
<organism evidence="10 11">
    <name type="scientific">Streptomyces antnestii</name>
    <dbReference type="NCBI Taxonomy" id="2494256"/>
    <lineage>
        <taxon>Bacteria</taxon>
        <taxon>Bacillati</taxon>
        <taxon>Actinomycetota</taxon>
        <taxon>Actinomycetes</taxon>
        <taxon>Kitasatosporales</taxon>
        <taxon>Streptomycetaceae</taxon>
        <taxon>Streptomyces</taxon>
    </lineage>
</organism>
<evidence type="ECO:0000256" key="5">
    <source>
        <dbReference type="ARBA" id="ARBA00022692"/>
    </source>
</evidence>
<evidence type="ECO:0000259" key="9">
    <source>
        <dbReference type="PROSITE" id="PS50928"/>
    </source>
</evidence>
<keyword evidence="4" id="KW-0997">Cell inner membrane</keyword>
<reference evidence="10 11" key="1">
    <citation type="submission" date="2019-01" db="EMBL/GenBank/DDBJ databases">
        <title>Genome sequences of Streptomyces and Rhizobium isolates collected from root and soil.</title>
        <authorList>
            <person name="Chhettri S."/>
            <person name="Sevigny J.L."/>
            <person name="Sen A."/>
            <person name="Ennis N."/>
            <person name="Tisa L."/>
        </authorList>
    </citation>
    <scope>NUCLEOTIDE SEQUENCE [LARGE SCALE GENOMIC DNA]</scope>
    <source>
        <strain evidence="10 11">San01</strain>
    </source>
</reference>
<evidence type="ECO:0000256" key="8">
    <source>
        <dbReference type="RuleBase" id="RU363032"/>
    </source>
</evidence>
<dbReference type="PANTHER" id="PTHR43357:SF4">
    <property type="entry name" value="INNER MEMBRANE ABC TRANSPORTER PERMEASE PROTEIN YDCV"/>
    <property type="match status" value="1"/>
</dbReference>
<keyword evidence="11" id="KW-1185">Reference proteome</keyword>
<evidence type="ECO:0000256" key="6">
    <source>
        <dbReference type="ARBA" id="ARBA00022989"/>
    </source>
</evidence>
<evidence type="ECO:0000256" key="1">
    <source>
        <dbReference type="ARBA" id="ARBA00004429"/>
    </source>
</evidence>
<protein>
    <submittedName>
        <fullName evidence="10">ABC transporter permease subunit</fullName>
    </submittedName>
</protein>
<dbReference type="AlphaFoldDB" id="A0A3S2Z080"/>
<dbReference type="EMBL" id="RZYA01000007">
    <property type="protein sequence ID" value="RVU23732.1"/>
    <property type="molecule type" value="Genomic_DNA"/>
</dbReference>
<accession>A0A3S2Z080</accession>
<comment type="subcellular location">
    <subcellularLocation>
        <location evidence="1">Cell inner membrane</location>
        <topology evidence="1">Multi-pass membrane protein</topology>
    </subcellularLocation>
    <subcellularLocation>
        <location evidence="8">Cell membrane</location>
        <topology evidence="8">Multi-pass membrane protein</topology>
    </subcellularLocation>
</comment>
<feature type="transmembrane region" description="Helical" evidence="8">
    <location>
        <begin position="71"/>
        <end position="94"/>
    </location>
</feature>
<dbReference type="Pfam" id="PF00528">
    <property type="entry name" value="BPD_transp_1"/>
    <property type="match status" value="1"/>
</dbReference>
<proteinExistence type="inferred from homology"/>
<evidence type="ECO:0000313" key="11">
    <source>
        <dbReference type="Proteomes" id="UP000283128"/>
    </source>
</evidence>
<dbReference type="OrthoDB" id="5622164at2"/>
<evidence type="ECO:0000256" key="3">
    <source>
        <dbReference type="ARBA" id="ARBA00022475"/>
    </source>
</evidence>
<keyword evidence="6 8" id="KW-1133">Transmembrane helix</keyword>
<evidence type="ECO:0000256" key="4">
    <source>
        <dbReference type="ARBA" id="ARBA00022519"/>
    </source>
</evidence>
<name>A0A3S2Z080_9ACTN</name>
<evidence type="ECO:0000256" key="2">
    <source>
        <dbReference type="ARBA" id="ARBA00022448"/>
    </source>
</evidence>
<dbReference type="InterPro" id="IPR000515">
    <property type="entry name" value="MetI-like"/>
</dbReference>
<dbReference type="InterPro" id="IPR035906">
    <property type="entry name" value="MetI-like_sf"/>
</dbReference>
<dbReference type="CDD" id="cd06261">
    <property type="entry name" value="TM_PBP2"/>
    <property type="match status" value="1"/>
</dbReference>
<dbReference type="PROSITE" id="PS50928">
    <property type="entry name" value="ABC_TM1"/>
    <property type="match status" value="1"/>
</dbReference>
<dbReference type="GO" id="GO:0055085">
    <property type="term" value="P:transmembrane transport"/>
    <property type="evidence" value="ECO:0007669"/>
    <property type="project" value="InterPro"/>
</dbReference>
<evidence type="ECO:0000313" key="10">
    <source>
        <dbReference type="EMBL" id="RVU23732.1"/>
    </source>
</evidence>
<feature type="transmembrane region" description="Helical" evidence="8">
    <location>
        <begin position="106"/>
        <end position="127"/>
    </location>
</feature>
<keyword evidence="7 8" id="KW-0472">Membrane</keyword>
<comment type="caution">
    <text evidence="10">The sequence shown here is derived from an EMBL/GenBank/DDBJ whole genome shotgun (WGS) entry which is preliminary data.</text>
</comment>
<evidence type="ECO:0000256" key="7">
    <source>
        <dbReference type="ARBA" id="ARBA00023136"/>
    </source>
</evidence>
<dbReference type="Gene3D" id="1.10.3720.10">
    <property type="entry name" value="MetI-like"/>
    <property type="match status" value="1"/>
</dbReference>
<feature type="transmembrane region" description="Helical" evidence="8">
    <location>
        <begin position="147"/>
        <end position="168"/>
    </location>
</feature>
<dbReference type="RefSeq" id="WP_127829028.1">
    <property type="nucleotide sequence ID" value="NZ_RZYA01000007.1"/>
</dbReference>
<dbReference type="SUPFAM" id="SSF161098">
    <property type="entry name" value="MetI-like"/>
    <property type="match status" value="1"/>
</dbReference>
<dbReference type="Proteomes" id="UP000283128">
    <property type="component" value="Unassembled WGS sequence"/>
</dbReference>
<keyword evidence="2 8" id="KW-0813">Transport</keyword>
<dbReference type="PANTHER" id="PTHR43357">
    <property type="entry name" value="INNER MEMBRANE ABC TRANSPORTER PERMEASE PROTEIN YDCV"/>
    <property type="match status" value="1"/>
</dbReference>